<reference evidence="2 3" key="1">
    <citation type="submission" date="2018-11" db="EMBL/GenBank/DDBJ databases">
        <title>Genomic Encyclopedia of Type Strains, Phase IV (KMG-IV): sequencing the most valuable type-strain genomes for metagenomic binning, comparative biology and taxonomic classification.</title>
        <authorList>
            <person name="Goeker M."/>
        </authorList>
    </citation>
    <scope>NUCLEOTIDE SEQUENCE [LARGE SCALE GENOMIC DNA]</scope>
    <source>
        <strain evidence="2 3">DSM 29158</strain>
    </source>
</reference>
<gene>
    <name evidence="2" type="ORF">EDD62_0155</name>
</gene>
<dbReference type="OrthoDB" id="5784238at2"/>
<dbReference type="CDD" id="cd02947">
    <property type="entry name" value="TRX_family"/>
    <property type="match status" value="1"/>
</dbReference>
<proteinExistence type="predicted"/>
<protein>
    <submittedName>
        <fullName evidence="2">Thioredoxin</fullName>
    </submittedName>
</protein>
<evidence type="ECO:0000313" key="2">
    <source>
        <dbReference type="EMBL" id="RPF57534.1"/>
    </source>
</evidence>
<organism evidence="2 3">
    <name type="scientific">Abyssicoccus albus</name>
    <dbReference type="NCBI Taxonomy" id="1817405"/>
    <lineage>
        <taxon>Bacteria</taxon>
        <taxon>Bacillati</taxon>
        <taxon>Bacillota</taxon>
        <taxon>Bacilli</taxon>
        <taxon>Bacillales</taxon>
        <taxon>Abyssicoccaceae</taxon>
    </lineage>
</organism>
<dbReference type="EMBL" id="RKRK01000002">
    <property type="protein sequence ID" value="RPF57534.1"/>
    <property type="molecule type" value="Genomic_DNA"/>
</dbReference>
<dbReference type="InterPro" id="IPR013766">
    <property type="entry name" value="Thioredoxin_domain"/>
</dbReference>
<keyword evidence="3" id="KW-1185">Reference proteome</keyword>
<dbReference type="Gene3D" id="3.40.30.10">
    <property type="entry name" value="Glutaredoxin"/>
    <property type="match status" value="1"/>
</dbReference>
<dbReference type="SUPFAM" id="SSF52833">
    <property type="entry name" value="Thioredoxin-like"/>
    <property type="match status" value="1"/>
</dbReference>
<comment type="caution">
    <text evidence="2">The sequence shown here is derived from an EMBL/GenBank/DDBJ whole genome shotgun (WGS) entry which is preliminary data.</text>
</comment>
<dbReference type="Pfam" id="PF00085">
    <property type="entry name" value="Thioredoxin"/>
    <property type="match status" value="1"/>
</dbReference>
<evidence type="ECO:0000313" key="3">
    <source>
        <dbReference type="Proteomes" id="UP000277108"/>
    </source>
</evidence>
<dbReference type="Proteomes" id="UP000277108">
    <property type="component" value="Unassembled WGS sequence"/>
</dbReference>
<dbReference type="AlphaFoldDB" id="A0A3N5BI93"/>
<sequence length="100" mass="11530">MNDTRQLSDILTHIQSNSTCFIFGYTSMCGTCQMAERMLNIALDVRDVPIIKVNLNYVPQWTQSKEIQSVPILMRFENGEYVEFMTKMEGVVNIVNFLSK</sequence>
<evidence type="ECO:0000259" key="1">
    <source>
        <dbReference type="Pfam" id="PF00085"/>
    </source>
</evidence>
<feature type="domain" description="Thioredoxin" evidence="1">
    <location>
        <begin position="15"/>
        <end position="98"/>
    </location>
</feature>
<dbReference type="InterPro" id="IPR036249">
    <property type="entry name" value="Thioredoxin-like_sf"/>
</dbReference>
<name>A0A3N5BI93_9BACL</name>
<accession>A0A3N5BI93</accession>